<name>A0A1M4YYE1_9FIRM</name>
<organism evidence="5 6">
    <name type="scientific">Tissierella praeacuta DSM 18095</name>
    <dbReference type="NCBI Taxonomy" id="1123404"/>
    <lineage>
        <taxon>Bacteria</taxon>
        <taxon>Bacillati</taxon>
        <taxon>Bacillota</taxon>
        <taxon>Tissierellia</taxon>
        <taxon>Tissierellales</taxon>
        <taxon>Tissierellaceae</taxon>
        <taxon>Tissierella</taxon>
    </lineage>
</organism>
<dbReference type="Gene3D" id="3.10.350.10">
    <property type="entry name" value="LysM domain"/>
    <property type="match status" value="1"/>
</dbReference>
<keyword evidence="6" id="KW-1185">Reference proteome</keyword>
<dbReference type="CDD" id="cd12797">
    <property type="entry name" value="M23_peptidase"/>
    <property type="match status" value="1"/>
</dbReference>
<accession>A0A1M4YYE1</accession>
<dbReference type="SMART" id="SM01208">
    <property type="entry name" value="G5"/>
    <property type="match status" value="1"/>
</dbReference>
<sequence>MEKPNLRVELRNLRNQANKIVDYCRKIEFKNINFKNINMKIALTKLMIISIIALSIMGYKINQIRMKAFDVYLGNDKIGTVRQQEEITEILNVLETELANTYEIDVVLDKGIRFEEVKAKDDVITSNQELKKEIKAKMSFLVYGYVLKVNDVEIGALKTKEEIEKVINRIKEPYENGVKEGTNIKEIKIIEKVEIVKKEMPLYKIGNSEELYNHLLTGSEDIKTHIVEVGESFWTIAKIYNLSVDDLINANPDKKPEKIQIGDEVKLVVSKPILTVSTMSEVEYTEKIKYETEIEYNDKMYKNEKKTKVAGVDGERKIVANEVKHNGVVIEKEILKEDIVQNPVNEVIVKGTKEVPRTVATGAFAMPTRGSISSRYGMRNGRMHRGLDIAAKTGTAIKAADGGKVVYVGYRGAFGNLVEIDHGNGFRTRYAHCSKILVKRGDKVYKGQHIANVGNTGRSTGSHLHFEVLKNGKNYNPSNYLK</sequence>
<dbReference type="Pfam" id="PF01476">
    <property type="entry name" value="LysM"/>
    <property type="match status" value="1"/>
</dbReference>
<dbReference type="SUPFAM" id="SSF54106">
    <property type="entry name" value="LysM domain"/>
    <property type="match status" value="1"/>
</dbReference>
<dbReference type="STRING" id="1123404.SAMN02745784_02835"/>
<dbReference type="Gene3D" id="2.70.70.10">
    <property type="entry name" value="Glucose Permease (Domain IIA)"/>
    <property type="match status" value="1"/>
</dbReference>
<keyword evidence="5" id="KW-0378">Hydrolase</keyword>
<evidence type="ECO:0000313" key="5">
    <source>
        <dbReference type="EMBL" id="SHF10849.1"/>
    </source>
</evidence>
<dbReference type="PANTHER" id="PTHR21666:SF270">
    <property type="entry name" value="MUREIN HYDROLASE ACTIVATOR ENVC"/>
    <property type="match status" value="1"/>
</dbReference>
<dbReference type="Proteomes" id="UP000184114">
    <property type="component" value="Unassembled WGS sequence"/>
</dbReference>
<dbReference type="Pfam" id="PF07501">
    <property type="entry name" value="G5"/>
    <property type="match status" value="1"/>
</dbReference>
<dbReference type="CDD" id="cd00118">
    <property type="entry name" value="LysM"/>
    <property type="match status" value="1"/>
</dbReference>
<dbReference type="EMBL" id="FQTY01000020">
    <property type="protein sequence ID" value="SHF10849.1"/>
    <property type="molecule type" value="Genomic_DNA"/>
</dbReference>
<dbReference type="InterPro" id="IPR011055">
    <property type="entry name" value="Dup_hybrid_motif"/>
</dbReference>
<dbReference type="InterPro" id="IPR018392">
    <property type="entry name" value="LysM"/>
</dbReference>
<dbReference type="PROSITE" id="PS51109">
    <property type="entry name" value="G5"/>
    <property type="match status" value="1"/>
</dbReference>
<dbReference type="Gene3D" id="2.20.230.10">
    <property type="entry name" value="Resuscitation-promoting factor rpfb"/>
    <property type="match status" value="1"/>
</dbReference>
<dbReference type="PANTHER" id="PTHR21666">
    <property type="entry name" value="PEPTIDASE-RELATED"/>
    <property type="match status" value="1"/>
</dbReference>
<dbReference type="InterPro" id="IPR011098">
    <property type="entry name" value="G5_dom"/>
</dbReference>
<feature type="domain" description="G5" evidence="3">
    <location>
        <begin position="273"/>
        <end position="354"/>
    </location>
</feature>
<dbReference type="InterPro" id="IPR050570">
    <property type="entry name" value="Cell_wall_metabolism_enzyme"/>
</dbReference>
<feature type="transmembrane region" description="Helical" evidence="2">
    <location>
        <begin position="41"/>
        <end position="59"/>
    </location>
</feature>
<evidence type="ECO:0000256" key="2">
    <source>
        <dbReference type="SAM" id="Phobius"/>
    </source>
</evidence>
<dbReference type="Pfam" id="PF01551">
    <property type="entry name" value="Peptidase_M23"/>
    <property type="match status" value="1"/>
</dbReference>
<dbReference type="SUPFAM" id="SSF51261">
    <property type="entry name" value="Duplicated hybrid motif"/>
    <property type="match status" value="1"/>
</dbReference>
<keyword evidence="2" id="KW-0812">Transmembrane</keyword>
<evidence type="ECO:0000256" key="1">
    <source>
        <dbReference type="ARBA" id="ARBA00022729"/>
    </source>
</evidence>
<evidence type="ECO:0000313" key="6">
    <source>
        <dbReference type="Proteomes" id="UP000184114"/>
    </source>
</evidence>
<dbReference type="RefSeq" id="WP_072977473.1">
    <property type="nucleotide sequence ID" value="NZ_FQTY01000020.1"/>
</dbReference>
<dbReference type="InterPro" id="IPR036779">
    <property type="entry name" value="LysM_dom_sf"/>
</dbReference>
<gene>
    <name evidence="5" type="ORF">SAMN02745784_02835</name>
</gene>
<evidence type="ECO:0000259" key="4">
    <source>
        <dbReference type="PROSITE" id="PS51782"/>
    </source>
</evidence>
<keyword evidence="1" id="KW-0732">Signal</keyword>
<dbReference type="AlphaFoldDB" id="A0A1M4YYE1"/>
<protein>
    <submittedName>
        <fullName evidence="5">Murein DD-endopeptidase MepM and murein hydrolase activator NlpD, contain LysM domain</fullName>
    </submittedName>
</protein>
<feature type="domain" description="LysM" evidence="4">
    <location>
        <begin position="223"/>
        <end position="267"/>
    </location>
</feature>
<evidence type="ECO:0000259" key="3">
    <source>
        <dbReference type="PROSITE" id="PS51109"/>
    </source>
</evidence>
<proteinExistence type="predicted"/>
<dbReference type="GO" id="GO:0004222">
    <property type="term" value="F:metalloendopeptidase activity"/>
    <property type="evidence" value="ECO:0007669"/>
    <property type="project" value="TreeGrafter"/>
</dbReference>
<keyword evidence="2" id="KW-1133">Transmembrane helix</keyword>
<keyword evidence="2" id="KW-0472">Membrane</keyword>
<dbReference type="SMART" id="SM00257">
    <property type="entry name" value="LysM"/>
    <property type="match status" value="1"/>
</dbReference>
<dbReference type="InterPro" id="IPR016047">
    <property type="entry name" value="M23ase_b-sheet_dom"/>
</dbReference>
<dbReference type="PROSITE" id="PS51782">
    <property type="entry name" value="LYSM"/>
    <property type="match status" value="1"/>
</dbReference>
<reference evidence="6" key="1">
    <citation type="submission" date="2016-11" db="EMBL/GenBank/DDBJ databases">
        <authorList>
            <person name="Varghese N."/>
            <person name="Submissions S."/>
        </authorList>
    </citation>
    <scope>NUCLEOTIDE SEQUENCE [LARGE SCALE GENOMIC DNA]</scope>
    <source>
        <strain evidence="6">DSM 18095</strain>
    </source>
</reference>
<dbReference type="GeneID" id="90996620"/>